<proteinExistence type="inferred from homology"/>
<dbReference type="NCBIfam" id="TIGR00154">
    <property type="entry name" value="ispE"/>
    <property type="match status" value="1"/>
</dbReference>
<feature type="binding site" evidence="10">
    <location>
        <begin position="118"/>
        <end position="128"/>
    </location>
    <ligand>
        <name>ATP</name>
        <dbReference type="ChEBI" id="CHEBI:30616"/>
    </ligand>
</feature>
<dbReference type="PANTHER" id="PTHR43527:SF2">
    <property type="entry name" value="4-DIPHOSPHOCYTIDYL-2-C-METHYL-D-ERYTHRITOL KINASE, CHLOROPLASTIC"/>
    <property type="match status" value="1"/>
</dbReference>
<evidence type="ECO:0000256" key="7">
    <source>
        <dbReference type="ARBA" id="ARBA00022840"/>
    </source>
</evidence>
<evidence type="ECO:0000259" key="11">
    <source>
        <dbReference type="Pfam" id="PF00288"/>
    </source>
</evidence>
<dbReference type="SUPFAM" id="SSF55060">
    <property type="entry name" value="GHMP Kinase, C-terminal domain"/>
    <property type="match status" value="1"/>
</dbReference>
<evidence type="ECO:0000256" key="10">
    <source>
        <dbReference type="HAMAP-Rule" id="MF_00061"/>
    </source>
</evidence>
<dbReference type="InterPro" id="IPR020568">
    <property type="entry name" value="Ribosomal_Su5_D2-typ_SF"/>
</dbReference>
<evidence type="ECO:0000256" key="5">
    <source>
        <dbReference type="ARBA" id="ARBA00022741"/>
    </source>
</evidence>
<keyword evidence="5 10" id="KW-0547">Nucleotide-binding</keyword>
<dbReference type="InterPro" id="IPR006204">
    <property type="entry name" value="GHMP_kinase_N_dom"/>
</dbReference>
<evidence type="ECO:0000256" key="4">
    <source>
        <dbReference type="ARBA" id="ARBA00022679"/>
    </source>
</evidence>
<evidence type="ECO:0000256" key="3">
    <source>
        <dbReference type="ARBA" id="ARBA00017473"/>
    </source>
</evidence>
<accession>A0ABT1CCN2</accession>
<dbReference type="EMBL" id="JAMXQU010000001">
    <property type="protein sequence ID" value="MCO6158615.1"/>
    <property type="molecule type" value="Genomic_DNA"/>
</dbReference>
<dbReference type="InterPro" id="IPR036554">
    <property type="entry name" value="GHMP_kinase_C_sf"/>
</dbReference>
<feature type="domain" description="GHMP kinase C-terminal" evidence="12">
    <location>
        <begin position="236"/>
        <end position="296"/>
    </location>
</feature>
<dbReference type="Gene3D" id="3.30.230.10">
    <property type="match status" value="1"/>
</dbReference>
<evidence type="ECO:0000256" key="8">
    <source>
        <dbReference type="ARBA" id="ARBA00023229"/>
    </source>
</evidence>
<comment type="catalytic activity">
    <reaction evidence="10">
        <text>4-CDP-2-C-methyl-D-erythritol + ATP = 4-CDP-2-C-methyl-D-erythritol 2-phosphate + ADP + H(+)</text>
        <dbReference type="Rhea" id="RHEA:18437"/>
        <dbReference type="ChEBI" id="CHEBI:15378"/>
        <dbReference type="ChEBI" id="CHEBI:30616"/>
        <dbReference type="ChEBI" id="CHEBI:57823"/>
        <dbReference type="ChEBI" id="CHEBI:57919"/>
        <dbReference type="ChEBI" id="CHEBI:456216"/>
        <dbReference type="EC" id="2.7.1.148"/>
    </reaction>
</comment>
<dbReference type="Pfam" id="PF08544">
    <property type="entry name" value="GHMP_kinases_C"/>
    <property type="match status" value="1"/>
</dbReference>
<evidence type="ECO:0000256" key="2">
    <source>
        <dbReference type="ARBA" id="ARBA00012052"/>
    </source>
</evidence>
<dbReference type="NCBIfam" id="NF011202">
    <property type="entry name" value="PRK14608.1"/>
    <property type="match status" value="1"/>
</dbReference>
<comment type="function">
    <text evidence="10">Catalyzes the phosphorylation of the position 2 hydroxy group of 4-diphosphocytidyl-2C-methyl-D-erythritol.</text>
</comment>
<reference evidence="13 14" key="1">
    <citation type="submission" date="2022-06" db="EMBL/GenBank/DDBJ databases">
        <title>Whole-genome of Asaia lannensis strain LMG 27011T.</title>
        <authorList>
            <person name="Sombolestani A."/>
        </authorList>
    </citation>
    <scope>NUCLEOTIDE SEQUENCE [LARGE SCALE GENOMIC DNA]</scope>
    <source>
        <strain evidence="13 14">NBRC 102526</strain>
    </source>
</reference>
<dbReference type="InterPro" id="IPR014721">
    <property type="entry name" value="Ribsml_uS5_D2-typ_fold_subgr"/>
</dbReference>
<comment type="caution">
    <text evidence="13">The sequence shown here is derived from an EMBL/GenBank/DDBJ whole genome shotgun (WGS) entry which is preliminary data.</text>
</comment>
<dbReference type="SUPFAM" id="SSF54211">
    <property type="entry name" value="Ribosomal protein S5 domain 2-like"/>
    <property type="match status" value="1"/>
</dbReference>
<dbReference type="Pfam" id="PF00288">
    <property type="entry name" value="GHMP_kinases_N"/>
    <property type="match status" value="1"/>
</dbReference>
<dbReference type="InterPro" id="IPR004424">
    <property type="entry name" value="IspE"/>
</dbReference>
<sequence length="310" mass="32582">MSPDNALANHSEARHSEVRHSLARAKINLFLHITARRDNGYHELDSLAVFADTADRLALVGQAEPGAPMALGIDGPFSEGLDAGSDNLVLRAAAALRDAASLPQTVPNWHMRLTKNLPVASGIGGGSADAAAALRLLADAWDCKGIDLAPIAAGLGADVPVCLAQTTQRMQGIGERLVTPPRMPRCAMVLVNPGIAVPTPAVFRAWKESQAGFRPAASLPVSWPDVGALVESLRTTANDLQPPAIALYPVIGDVLQALSASEHCLFARMSGSGATCFGLYASVEEARQVLAGLRARGWWAEAGWIHTAQD</sequence>
<dbReference type="GO" id="GO:0050515">
    <property type="term" value="F:4-(cytidine 5'-diphospho)-2-C-methyl-D-erythritol kinase activity"/>
    <property type="evidence" value="ECO:0007669"/>
    <property type="project" value="UniProtKB-EC"/>
</dbReference>
<evidence type="ECO:0000256" key="1">
    <source>
        <dbReference type="ARBA" id="ARBA00009684"/>
    </source>
</evidence>
<dbReference type="InterPro" id="IPR013750">
    <property type="entry name" value="GHMP_kinase_C_dom"/>
</dbReference>
<evidence type="ECO:0000313" key="14">
    <source>
        <dbReference type="Proteomes" id="UP001523401"/>
    </source>
</evidence>
<name>A0ABT1CCN2_9PROT</name>
<keyword evidence="4 10" id="KW-0808">Transferase</keyword>
<dbReference type="PIRSF" id="PIRSF010376">
    <property type="entry name" value="IspE"/>
    <property type="match status" value="1"/>
</dbReference>
<organism evidence="13 14">
    <name type="scientific">Asaia lannensis NBRC 102526</name>
    <dbReference type="NCBI Taxonomy" id="1307926"/>
    <lineage>
        <taxon>Bacteria</taxon>
        <taxon>Pseudomonadati</taxon>
        <taxon>Pseudomonadota</taxon>
        <taxon>Alphaproteobacteria</taxon>
        <taxon>Acetobacterales</taxon>
        <taxon>Acetobacteraceae</taxon>
        <taxon>Asaia</taxon>
    </lineage>
</organism>
<comment type="pathway">
    <text evidence="10">Isoprenoid biosynthesis; isopentenyl diphosphate biosynthesis via DXP pathway; isopentenyl diphosphate from 1-deoxy-D-xylulose 5-phosphate: step 3/6.</text>
</comment>
<keyword evidence="7 10" id="KW-0067">ATP-binding</keyword>
<dbReference type="PANTHER" id="PTHR43527">
    <property type="entry name" value="4-DIPHOSPHOCYTIDYL-2-C-METHYL-D-ERYTHRITOL KINASE, CHLOROPLASTIC"/>
    <property type="match status" value="1"/>
</dbReference>
<keyword evidence="6 10" id="KW-0418">Kinase</keyword>
<evidence type="ECO:0000256" key="6">
    <source>
        <dbReference type="ARBA" id="ARBA00022777"/>
    </source>
</evidence>
<dbReference type="RefSeq" id="WP_252848238.1">
    <property type="nucleotide sequence ID" value="NZ_BAPW01000034.1"/>
</dbReference>
<keyword evidence="14" id="KW-1185">Reference proteome</keyword>
<dbReference type="Gene3D" id="3.30.70.890">
    <property type="entry name" value="GHMP kinase, C-terminal domain"/>
    <property type="match status" value="1"/>
</dbReference>
<dbReference type="EC" id="2.7.1.148" evidence="2 10"/>
<feature type="active site" evidence="10">
    <location>
        <position position="158"/>
    </location>
</feature>
<evidence type="ECO:0000259" key="12">
    <source>
        <dbReference type="Pfam" id="PF08544"/>
    </source>
</evidence>
<evidence type="ECO:0000313" key="13">
    <source>
        <dbReference type="EMBL" id="MCO6158615.1"/>
    </source>
</evidence>
<evidence type="ECO:0000256" key="9">
    <source>
        <dbReference type="ARBA" id="ARBA00032554"/>
    </source>
</evidence>
<keyword evidence="8 10" id="KW-0414">Isoprene biosynthesis</keyword>
<dbReference type="Proteomes" id="UP001523401">
    <property type="component" value="Unassembled WGS sequence"/>
</dbReference>
<comment type="similarity">
    <text evidence="1 10">Belongs to the GHMP kinase family. IspE subfamily.</text>
</comment>
<gene>
    <name evidence="10" type="primary">ispE</name>
    <name evidence="13" type="ORF">NF685_01055</name>
</gene>
<feature type="domain" description="GHMP kinase N-terminal" evidence="11">
    <location>
        <begin position="87"/>
        <end position="163"/>
    </location>
</feature>
<dbReference type="HAMAP" id="MF_00061">
    <property type="entry name" value="IspE"/>
    <property type="match status" value="1"/>
</dbReference>
<protein>
    <recommendedName>
        <fullName evidence="3 10">4-diphosphocytidyl-2-C-methyl-D-erythritol kinase</fullName>
        <shortName evidence="10">CMK</shortName>
        <ecNumber evidence="2 10">2.7.1.148</ecNumber>
    </recommendedName>
    <alternativeName>
        <fullName evidence="9 10">4-(cytidine-5'-diphospho)-2-C-methyl-D-erythritol kinase</fullName>
    </alternativeName>
</protein>
<feature type="active site" evidence="10">
    <location>
        <position position="26"/>
    </location>
</feature>